<dbReference type="SMART" id="SM00256">
    <property type="entry name" value="FBOX"/>
    <property type="match status" value="1"/>
</dbReference>
<dbReference type="Gene3D" id="1.20.1280.50">
    <property type="match status" value="1"/>
</dbReference>
<dbReference type="PANTHER" id="PTHR31111">
    <property type="entry name" value="BNAA05G37150D PROTEIN-RELATED"/>
    <property type="match status" value="1"/>
</dbReference>
<dbReference type="InterPro" id="IPR036047">
    <property type="entry name" value="F-box-like_dom_sf"/>
</dbReference>
<reference evidence="2" key="1">
    <citation type="journal article" date="2019" name="Database">
        <title>The radish genome database (RadishGD): an integrated information resource for radish genomics.</title>
        <authorList>
            <person name="Yu H.J."/>
            <person name="Baek S."/>
            <person name="Lee Y.J."/>
            <person name="Cho A."/>
            <person name="Mun J.H."/>
        </authorList>
    </citation>
    <scope>NUCLEOTIDE SEQUENCE [LARGE SCALE GENOMIC DNA]</scope>
    <source>
        <strain evidence="2">cv. WK10039</strain>
    </source>
</reference>
<gene>
    <name evidence="3" type="primary">LOC108852741</name>
</gene>
<dbReference type="NCBIfam" id="TIGR01640">
    <property type="entry name" value="F_box_assoc_1"/>
    <property type="match status" value="1"/>
</dbReference>
<dbReference type="Pfam" id="PF00646">
    <property type="entry name" value="F-box"/>
    <property type="match status" value="1"/>
</dbReference>
<dbReference type="InterPro" id="IPR017451">
    <property type="entry name" value="F-box-assoc_interact_dom"/>
</dbReference>
<dbReference type="PANTHER" id="PTHR31111:SF106">
    <property type="entry name" value="F-BOX ASSOCIATED UBIQUITINATION EFFECTOR FAMILY PROTEIN"/>
    <property type="match status" value="1"/>
</dbReference>
<dbReference type="RefSeq" id="XP_018481733.2">
    <property type="nucleotide sequence ID" value="XM_018626231.2"/>
</dbReference>
<dbReference type="InterPro" id="IPR001810">
    <property type="entry name" value="F-box_dom"/>
</dbReference>
<dbReference type="KEGG" id="rsz:108852741"/>
<accession>A0A6J0NCZ2</accession>
<evidence type="ECO:0000313" key="2">
    <source>
        <dbReference type="Proteomes" id="UP000504610"/>
    </source>
</evidence>
<dbReference type="GeneID" id="108852741"/>
<dbReference type="AlphaFoldDB" id="A0A6J0NCZ2"/>
<organism evidence="2 3">
    <name type="scientific">Raphanus sativus</name>
    <name type="common">Radish</name>
    <name type="synonym">Raphanus raphanistrum var. sativus</name>
    <dbReference type="NCBI Taxonomy" id="3726"/>
    <lineage>
        <taxon>Eukaryota</taxon>
        <taxon>Viridiplantae</taxon>
        <taxon>Streptophyta</taxon>
        <taxon>Embryophyta</taxon>
        <taxon>Tracheophyta</taxon>
        <taxon>Spermatophyta</taxon>
        <taxon>Magnoliopsida</taxon>
        <taxon>eudicotyledons</taxon>
        <taxon>Gunneridae</taxon>
        <taxon>Pentapetalae</taxon>
        <taxon>rosids</taxon>
        <taxon>malvids</taxon>
        <taxon>Brassicales</taxon>
        <taxon>Brassicaceae</taxon>
        <taxon>Brassiceae</taxon>
        <taxon>Raphanus</taxon>
    </lineage>
</organism>
<dbReference type="SUPFAM" id="SSF81383">
    <property type="entry name" value="F-box domain"/>
    <property type="match status" value="1"/>
</dbReference>
<dbReference type="Pfam" id="PF08268">
    <property type="entry name" value="FBA_3"/>
    <property type="match status" value="1"/>
</dbReference>
<evidence type="ECO:0000259" key="1">
    <source>
        <dbReference type="SMART" id="SM00256"/>
    </source>
</evidence>
<dbReference type="Proteomes" id="UP000504610">
    <property type="component" value="Chromosome 4"/>
</dbReference>
<proteinExistence type="predicted"/>
<feature type="domain" description="F-box" evidence="1">
    <location>
        <begin position="37"/>
        <end position="77"/>
    </location>
</feature>
<dbReference type="InterPro" id="IPR013187">
    <property type="entry name" value="F-box-assoc_dom_typ3"/>
</dbReference>
<keyword evidence="2" id="KW-1185">Reference proteome</keyword>
<evidence type="ECO:0000313" key="3">
    <source>
        <dbReference type="RefSeq" id="XP_018481733.2"/>
    </source>
</evidence>
<protein>
    <submittedName>
        <fullName evidence="3">F-box protein At5g44220</fullName>
    </submittedName>
</protein>
<sequence>MTAEESLRLSKWQSARQSWNQRRLHLGLQNKTISDLLPTDLVMEIFKRLPVKTLARLICVSKLSASIIRSRDFMKVFLTESSNRPGRLFFIFKRYKDSFLFTASLQTLNPGEASVAMTHPAFDAEAKNCSSLHGLICYATACASGLKVYNSSTKRSTTLPKLELETSVESHFLGYDGIGGVYKVLCMTDQSLFFRF</sequence>
<dbReference type="OrthoDB" id="1027976at2759"/>
<name>A0A6J0NCZ2_RAPSA</name>
<reference evidence="3" key="2">
    <citation type="submission" date="2025-08" db="UniProtKB">
        <authorList>
            <consortium name="RefSeq"/>
        </authorList>
    </citation>
    <scope>IDENTIFICATION</scope>
    <source>
        <tissue evidence="3">Leaf</tissue>
    </source>
</reference>